<dbReference type="RefSeq" id="WP_045073632.1">
    <property type="nucleotide sequence ID" value="NZ_CP011005.1"/>
</dbReference>
<dbReference type="KEGG" id="ari:UM93_03260"/>
<evidence type="ECO:0000256" key="3">
    <source>
        <dbReference type="ARBA" id="ARBA00022989"/>
    </source>
</evidence>
<evidence type="ECO:0000256" key="5">
    <source>
        <dbReference type="SAM" id="Phobius"/>
    </source>
</evidence>
<keyword evidence="8" id="KW-1185">Reference proteome</keyword>
<sequence length="136" mass="15321">MDWWEIVLGIVISLAVIYLVLLLAVWIYARRHPETIGFKDALRLLPDLLRAIRRITADKTVNTAVRVKLTLLLIYLISPIDLVPDFLPVIGHADDIIIVAITLRSVIRSAGPELLRRHWPGTQPGLTVIERLAGIH</sequence>
<reference evidence="7 8" key="1">
    <citation type="journal article" date="2015" name="Genome Announc.">
        <title>Complete Genome Sequencing of Protease-Producing Novel Arthrobacter sp. Strain IHBB 11108 Using PacBio Single-Molecule Real-Time Sequencing Technology.</title>
        <authorList>
            <person name="Kiran S."/>
            <person name="Swarnkar M.K."/>
            <person name="Pal M."/>
            <person name="Thakur R."/>
            <person name="Tewari R."/>
            <person name="Singh A.K."/>
            <person name="Gulati A."/>
        </authorList>
    </citation>
    <scope>NUCLEOTIDE SEQUENCE [LARGE SCALE GENOMIC DNA]</scope>
    <source>
        <strain evidence="7 8">IHBB 11108</strain>
    </source>
</reference>
<evidence type="ECO:0000313" key="7">
    <source>
        <dbReference type="EMBL" id="AJT40782.1"/>
    </source>
</evidence>
<feature type="transmembrane region" description="Helical" evidence="5">
    <location>
        <begin position="6"/>
        <end position="29"/>
    </location>
</feature>
<evidence type="ECO:0000256" key="1">
    <source>
        <dbReference type="ARBA" id="ARBA00004127"/>
    </source>
</evidence>
<proteinExistence type="predicted"/>
<dbReference type="InterPro" id="IPR010652">
    <property type="entry name" value="DUF1232"/>
</dbReference>
<name>A0A0D4BWE8_9MICC</name>
<keyword evidence="3 5" id="KW-1133">Transmembrane helix</keyword>
<dbReference type="OrthoDB" id="9804184at2"/>
<keyword evidence="4 5" id="KW-0472">Membrane</keyword>
<keyword evidence="2 5" id="KW-0812">Transmembrane</keyword>
<gene>
    <name evidence="7" type="ORF">UM93_03260</name>
</gene>
<dbReference type="GO" id="GO:0012505">
    <property type="term" value="C:endomembrane system"/>
    <property type="evidence" value="ECO:0007669"/>
    <property type="project" value="UniProtKB-SubCell"/>
</dbReference>
<evidence type="ECO:0000259" key="6">
    <source>
        <dbReference type="Pfam" id="PF06803"/>
    </source>
</evidence>
<dbReference type="Proteomes" id="UP000061839">
    <property type="component" value="Chromosome"/>
</dbReference>
<protein>
    <recommendedName>
        <fullName evidence="6">DUF1232 domain-containing protein</fullName>
    </recommendedName>
</protein>
<evidence type="ECO:0000256" key="2">
    <source>
        <dbReference type="ARBA" id="ARBA00022692"/>
    </source>
</evidence>
<evidence type="ECO:0000256" key="4">
    <source>
        <dbReference type="ARBA" id="ARBA00023136"/>
    </source>
</evidence>
<dbReference type="Pfam" id="PF06803">
    <property type="entry name" value="DUF1232"/>
    <property type="match status" value="1"/>
</dbReference>
<evidence type="ECO:0000313" key="8">
    <source>
        <dbReference type="Proteomes" id="UP000061839"/>
    </source>
</evidence>
<dbReference type="AlphaFoldDB" id="A0A0D4BWE8"/>
<feature type="domain" description="DUF1232" evidence="6">
    <location>
        <begin position="66"/>
        <end position="100"/>
    </location>
</feature>
<dbReference type="PATRIC" id="fig|1618207.4.peg.668"/>
<dbReference type="EMBL" id="CP011005">
    <property type="protein sequence ID" value="AJT40782.1"/>
    <property type="molecule type" value="Genomic_DNA"/>
</dbReference>
<accession>A0A0D4BWE8</accession>
<dbReference type="HOGENOM" id="CLU_130372_0_0_11"/>
<comment type="subcellular location">
    <subcellularLocation>
        <location evidence="1">Endomembrane system</location>
        <topology evidence="1">Multi-pass membrane protein</topology>
    </subcellularLocation>
</comment>
<organism evidence="7 8">
    <name type="scientific">Psychromicrobium lacuslunae</name>
    <dbReference type="NCBI Taxonomy" id="1618207"/>
    <lineage>
        <taxon>Bacteria</taxon>
        <taxon>Bacillati</taxon>
        <taxon>Actinomycetota</taxon>
        <taxon>Actinomycetes</taxon>
        <taxon>Micrococcales</taxon>
        <taxon>Micrococcaceae</taxon>
        <taxon>Psychromicrobium</taxon>
    </lineage>
</organism>